<dbReference type="STRING" id="2070753.A0A3A2ZXD0"/>
<dbReference type="PANTHER" id="PTHR43546">
    <property type="entry name" value="UPF0173 METAL-DEPENDENT HYDROLASE MJ1163-RELATED"/>
    <property type="match status" value="1"/>
</dbReference>
<feature type="compositionally biased region" description="Basic and acidic residues" evidence="1">
    <location>
        <begin position="255"/>
        <end position="272"/>
    </location>
</feature>
<protein>
    <recommendedName>
        <fullName evidence="4">Metallo-beta-lactamase domain-containing protein</fullName>
    </recommendedName>
</protein>
<comment type="caution">
    <text evidence="2">The sequence shown here is derived from an EMBL/GenBank/DDBJ whole genome shotgun (WGS) entry which is preliminary data.</text>
</comment>
<gene>
    <name evidence="2" type="ORF">PHISCL_00684</name>
</gene>
<accession>A0A3A2ZXD0</accession>
<evidence type="ECO:0000256" key="1">
    <source>
        <dbReference type="SAM" id="MobiDB-lite"/>
    </source>
</evidence>
<feature type="compositionally biased region" description="Low complexity" evidence="1">
    <location>
        <begin position="769"/>
        <end position="778"/>
    </location>
</feature>
<evidence type="ECO:0000313" key="3">
    <source>
        <dbReference type="Proteomes" id="UP000266188"/>
    </source>
</evidence>
<dbReference type="Proteomes" id="UP000266188">
    <property type="component" value="Unassembled WGS sequence"/>
</dbReference>
<feature type="compositionally biased region" description="Low complexity" evidence="1">
    <location>
        <begin position="726"/>
        <end position="738"/>
    </location>
</feature>
<sequence length="809" mass="90965">MQEIMFISAQESQVNDKQTQPSTSMNSRGLIWFCFLITMHHFDQKVEQSLRRDLPIISTPHAKSNLTSKGTDNFTRVFGLDTYQQMMVDVDGSKEKQARLRVTAMPGKHVPTNKVVEKLNEFASAVPPTNGWMLEIGYGTSNIKSDFNCGYRIYISGDTLMVDELKDIPKRYAGQKIDLMLVHLGGTTIPSPALSPLTLMVTMDGKQGLELMQVIQPEITIPIHYDDYEVFASPLQEFKKLVEAAGMTDKWPSPSEDRNRDGDREPDPEPKLKRNLFGRNPKDLGRSLSVRYRPVSGENSPNSPVGRKGRDSDVVEVSDRNNNSLDLGQEQNTDPMQDSDSRFPRSPRSPLPSSGFIHRSNTDSSLEKASPSYTRDQLYPQPYRPDQDPRPSSRQSLGPPSPFPYSADTMASERQREAPKQEKEDSDERTTPTQKQEDIDVRALVQKHDELQAKYSRVKRYYFEKDAQVQHLQNTVAHQRMAVSRTVLDDNEYASRFGRLDGAIKDLAFSIRKEWKSIPTWLNGYVNDDAHQVGMKEMTAIGRAVISRWLVEEVFQRYFHPGLEPNLSMQLKSIEMNLRAQQQGKGITEDDKENAIARISNWRRTTFDGLGDVLNGKNAEENRAQLIEHLISKLVASLEMNLVVPPPVGVDTGARMIVENAVGIAEKIPLESRDLCVDYFPPGTVLNENLMKIETTVPPLTKVAIKPDQPVRSSEDQDRSDEVEDSSSSNSAQESGSAPPQKEKRRTVFSSLIGKKPGKKEADEKDAPQQAQSQGQVQSQIRFAAFLTAEVRGKGPTNVLVKSPVYVME</sequence>
<feature type="compositionally biased region" description="Polar residues" evidence="1">
    <location>
        <begin position="320"/>
        <end position="338"/>
    </location>
</feature>
<dbReference type="AlphaFoldDB" id="A0A3A2ZXD0"/>
<evidence type="ECO:0000313" key="2">
    <source>
        <dbReference type="EMBL" id="RJE26983.1"/>
    </source>
</evidence>
<proteinExistence type="predicted"/>
<organism evidence="2 3">
    <name type="scientific">Aspergillus sclerotialis</name>
    <dbReference type="NCBI Taxonomy" id="2070753"/>
    <lineage>
        <taxon>Eukaryota</taxon>
        <taxon>Fungi</taxon>
        <taxon>Dikarya</taxon>
        <taxon>Ascomycota</taxon>
        <taxon>Pezizomycotina</taxon>
        <taxon>Eurotiomycetes</taxon>
        <taxon>Eurotiomycetidae</taxon>
        <taxon>Eurotiales</taxon>
        <taxon>Aspergillaceae</taxon>
        <taxon>Aspergillus</taxon>
        <taxon>Aspergillus subgen. Polypaecilum</taxon>
    </lineage>
</organism>
<name>A0A3A2ZXD0_9EURO</name>
<dbReference type="InterPro" id="IPR036866">
    <property type="entry name" value="RibonucZ/Hydroxyglut_hydro"/>
</dbReference>
<dbReference type="SUPFAM" id="SSF56281">
    <property type="entry name" value="Metallo-hydrolase/oxidoreductase"/>
    <property type="match status" value="1"/>
</dbReference>
<reference evidence="3" key="1">
    <citation type="submission" date="2017-02" db="EMBL/GenBank/DDBJ databases">
        <authorList>
            <person name="Tafer H."/>
            <person name="Lopandic K."/>
        </authorList>
    </citation>
    <scope>NUCLEOTIDE SEQUENCE [LARGE SCALE GENOMIC DNA]</scope>
    <source>
        <strain evidence="3">CBS 366.77</strain>
    </source>
</reference>
<evidence type="ECO:0008006" key="4">
    <source>
        <dbReference type="Google" id="ProtNLM"/>
    </source>
</evidence>
<dbReference type="Gene3D" id="3.60.15.10">
    <property type="entry name" value="Ribonuclease Z/Hydroxyacylglutathione hydrolase-like"/>
    <property type="match status" value="1"/>
</dbReference>
<feature type="compositionally biased region" description="Basic and acidic residues" evidence="1">
    <location>
        <begin position="411"/>
        <end position="439"/>
    </location>
</feature>
<dbReference type="OrthoDB" id="4155914at2759"/>
<dbReference type="EMBL" id="MVGC01000011">
    <property type="protein sequence ID" value="RJE26983.1"/>
    <property type="molecule type" value="Genomic_DNA"/>
</dbReference>
<feature type="region of interest" description="Disordered" evidence="1">
    <location>
        <begin position="701"/>
        <end position="778"/>
    </location>
</feature>
<feature type="compositionally biased region" description="Basic and acidic residues" evidence="1">
    <location>
        <begin position="308"/>
        <end position="319"/>
    </location>
</feature>
<feature type="compositionally biased region" description="Low complexity" evidence="1">
    <location>
        <begin position="344"/>
        <end position="354"/>
    </location>
</feature>
<keyword evidence="3" id="KW-1185">Reference proteome</keyword>
<dbReference type="PANTHER" id="PTHR43546:SF7">
    <property type="entry name" value="METALLO-BETA-LACTAMASE DOMAIN-CONTAINING PROTEIN"/>
    <property type="match status" value="1"/>
</dbReference>
<dbReference type="InterPro" id="IPR050114">
    <property type="entry name" value="UPF0173_UPF0282_UlaG_hydrolase"/>
</dbReference>
<feature type="region of interest" description="Disordered" evidence="1">
    <location>
        <begin position="246"/>
        <end position="439"/>
    </location>
</feature>